<dbReference type="SUPFAM" id="SSF56112">
    <property type="entry name" value="Protein kinase-like (PK-like)"/>
    <property type="match status" value="1"/>
</dbReference>
<proteinExistence type="predicted"/>
<reference evidence="8" key="1">
    <citation type="journal article" date="2009" name="Rice">
        <title>De Novo Next Generation Sequencing of Plant Genomes.</title>
        <authorList>
            <person name="Rounsley S."/>
            <person name="Marri P.R."/>
            <person name="Yu Y."/>
            <person name="He R."/>
            <person name="Sisneros N."/>
            <person name="Goicoechea J.L."/>
            <person name="Lee S.J."/>
            <person name="Angelova A."/>
            <person name="Kudrna D."/>
            <person name="Luo M."/>
            <person name="Affourtit J."/>
            <person name="Desany B."/>
            <person name="Knight J."/>
            <person name="Niazi F."/>
            <person name="Egholm M."/>
            <person name="Wing R.A."/>
        </authorList>
    </citation>
    <scope>NUCLEOTIDE SEQUENCE [LARGE SCALE GENOMIC DNA]</scope>
    <source>
        <strain evidence="8">cv. IRGC 105608</strain>
    </source>
</reference>
<feature type="region of interest" description="Disordered" evidence="6">
    <location>
        <begin position="494"/>
        <end position="523"/>
    </location>
</feature>
<evidence type="ECO:0000256" key="1">
    <source>
        <dbReference type="ARBA" id="ARBA00022679"/>
    </source>
</evidence>
<organism evidence="8">
    <name type="scientific">Oryza barthii</name>
    <dbReference type="NCBI Taxonomy" id="65489"/>
    <lineage>
        <taxon>Eukaryota</taxon>
        <taxon>Viridiplantae</taxon>
        <taxon>Streptophyta</taxon>
        <taxon>Embryophyta</taxon>
        <taxon>Tracheophyta</taxon>
        <taxon>Spermatophyta</taxon>
        <taxon>Magnoliopsida</taxon>
        <taxon>Liliopsida</taxon>
        <taxon>Poales</taxon>
        <taxon>Poaceae</taxon>
        <taxon>BOP clade</taxon>
        <taxon>Oryzoideae</taxon>
        <taxon>Oryzeae</taxon>
        <taxon>Oryzinae</taxon>
        <taxon>Oryza</taxon>
    </lineage>
</organism>
<dbReference type="InterPro" id="IPR036537">
    <property type="entry name" value="Adaptor_Cbl_N_dom_sf"/>
</dbReference>
<dbReference type="InterPro" id="IPR017441">
    <property type="entry name" value="Protein_kinase_ATP_BS"/>
</dbReference>
<dbReference type="Gene3D" id="1.20.930.20">
    <property type="entry name" value="Adaptor protein Cbl, N-terminal domain"/>
    <property type="match status" value="1"/>
</dbReference>
<dbReference type="SMART" id="SM00220">
    <property type="entry name" value="S_TKc"/>
    <property type="match status" value="1"/>
</dbReference>
<dbReference type="AlphaFoldDB" id="A0A0D3HPP7"/>
<dbReference type="PROSITE" id="PS00107">
    <property type="entry name" value="PROTEIN_KINASE_ATP"/>
    <property type="match status" value="1"/>
</dbReference>
<dbReference type="HOGENOM" id="CLU_284757_0_0_1"/>
<dbReference type="STRING" id="65489.A0A0D3HPP7"/>
<dbReference type="EnsemblPlants" id="OBART11G22050.1">
    <property type="protein sequence ID" value="OBART11G22050.1"/>
    <property type="gene ID" value="OBART11G22050"/>
</dbReference>
<dbReference type="PROSITE" id="PS00108">
    <property type="entry name" value="PROTEIN_KINASE_ST"/>
    <property type="match status" value="1"/>
</dbReference>
<dbReference type="Gene3D" id="3.30.200.20">
    <property type="entry name" value="Phosphorylase Kinase, domain 1"/>
    <property type="match status" value="1"/>
</dbReference>
<dbReference type="Proteomes" id="UP000026960">
    <property type="component" value="Chromosome 11"/>
</dbReference>
<dbReference type="Pfam" id="PF19584">
    <property type="entry name" value="MCAfunc"/>
    <property type="match status" value="1"/>
</dbReference>
<sequence>MAVWGGLGQAATVAQLDGADVGGLITMIMKAAMTAQQNKKECEQLARRVFTIAELLHHLQDPEVLRRPEIRRPLTGLDDTLREAHELVLSCQDKSAVYQLVMAGRQADRFRDVQSRIDSYLLLFPVISHMDITRRLDRIYNILLPNDMARPSMSPISMPPNPVPAAQVQIEMGSLKHSIVHMSDEKHRISPDARCLLLLLPARRGAVRRNPQASPPPTSHLSIRSSSSPVFYAGILHLLDREHGMRCRICNSVARCVLPWKASPANLIDRNAQRFQHIRARSGVRTLDRTLNDACGMPDLLAQDGGRRLSARSPAGMTSTRIATSLSGSVTTRRPAQTMSTNGGLEHLDSLFAANSLVYCRVYAKAFALAPRQLVKSCTVPIHVASKHLIPKSLSRSYGRRRQPNATASLELRHRTSPAAIAHFLANPSRPPHPHTTLVHSQLPIPPTSPPFAGTHRTSSAVQLPGDLLCLGQSYMAGLVVRCGQGPSAAWRKGEGPPLVAGGGGDVDRAGDDGGGEGDGQATKTVDGVRRLRMAKFVWRGTHGVKEFTFKELATATNNFSPDRKIGLGSFSTVYMGRLPDGREVAIKRMVERSFENIYIMRELSILRSISHQHIIRVFGSCVKEKRQLLPPFRKKQEETLLVLEYMENGSLDSHLHGPPSSSPVMTSWKTRIEILLGVSRAIEYMKSYGERPVIHRDIKPANILLDASWAPRLSDFLLALTEEGEVIGTLGYMDPEYAMTGNLNLMTDIYSFGVVMLEVLTGKKPYFSKEEWEEMEKTEECVEEEKREEREQEGKNTGEDKEESEREEEEKTEESPPEWLKLNQYDFGGHYGLVSFALPLIEAGKLWKVLDRRPAADPTPTQLEAAELVAQMTVRCLQLQWEERPAISEIVANLEKALELARCDG</sequence>
<evidence type="ECO:0000313" key="8">
    <source>
        <dbReference type="EnsemblPlants" id="OBART11G22050.1"/>
    </source>
</evidence>
<protein>
    <recommendedName>
        <fullName evidence="7">Protein kinase domain-containing protein</fullName>
    </recommendedName>
</protein>
<reference evidence="8" key="2">
    <citation type="submission" date="2015-03" db="UniProtKB">
        <authorList>
            <consortium name="EnsemblPlants"/>
        </authorList>
    </citation>
    <scope>IDENTIFICATION</scope>
</reference>
<dbReference type="PROSITE" id="PS50011">
    <property type="entry name" value="PROTEIN_KINASE_DOM"/>
    <property type="match status" value="1"/>
</dbReference>
<dbReference type="Gramene" id="OBART11G22050.1">
    <property type="protein sequence ID" value="OBART11G22050.1"/>
    <property type="gene ID" value="OBART11G22050"/>
</dbReference>
<evidence type="ECO:0000256" key="5">
    <source>
        <dbReference type="PROSITE-ProRule" id="PRU10141"/>
    </source>
</evidence>
<dbReference type="InterPro" id="IPR008271">
    <property type="entry name" value="Ser/Thr_kinase_AS"/>
</dbReference>
<dbReference type="InterPro" id="IPR045766">
    <property type="entry name" value="MCAfunc"/>
</dbReference>
<evidence type="ECO:0000256" key="4">
    <source>
        <dbReference type="ARBA" id="ARBA00022840"/>
    </source>
</evidence>
<dbReference type="PANTHER" id="PTHR46146:SF7">
    <property type="entry name" value="OS11G0664000 PROTEIN"/>
    <property type="match status" value="1"/>
</dbReference>
<dbReference type="InterPro" id="IPR059179">
    <property type="entry name" value="MLKL-like_MCAfunc"/>
</dbReference>
<evidence type="ECO:0000259" key="7">
    <source>
        <dbReference type="PROSITE" id="PS50011"/>
    </source>
</evidence>
<dbReference type="InterPro" id="IPR000719">
    <property type="entry name" value="Prot_kinase_dom"/>
</dbReference>
<name>A0A0D3HPP7_9ORYZ</name>
<dbReference type="eggNOG" id="KOG1187">
    <property type="taxonomic scope" value="Eukaryota"/>
</dbReference>
<dbReference type="CDD" id="cd21037">
    <property type="entry name" value="MLKL_NTD"/>
    <property type="match status" value="1"/>
</dbReference>
<keyword evidence="4 5" id="KW-0067">ATP-binding</keyword>
<evidence type="ECO:0000256" key="2">
    <source>
        <dbReference type="ARBA" id="ARBA00022741"/>
    </source>
</evidence>
<keyword evidence="9" id="KW-1185">Reference proteome</keyword>
<dbReference type="Gene3D" id="1.10.510.10">
    <property type="entry name" value="Transferase(Phosphotransferase) domain 1"/>
    <property type="match status" value="1"/>
</dbReference>
<evidence type="ECO:0000256" key="6">
    <source>
        <dbReference type="SAM" id="MobiDB-lite"/>
    </source>
</evidence>
<dbReference type="GO" id="GO:0004672">
    <property type="term" value="F:protein kinase activity"/>
    <property type="evidence" value="ECO:0007669"/>
    <property type="project" value="InterPro"/>
</dbReference>
<accession>A0A0D3HPP7</accession>
<dbReference type="InterPro" id="IPR011009">
    <property type="entry name" value="Kinase-like_dom_sf"/>
</dbReference>
<feature type="compositionally biased region" description="Acidic residues" evidence="6">
    <location>
        <begin position="801"/>
        <end position="817"/>
    </location>
</feature>
<keyword evidence="3" id="KW-0418">Kinase</keyword>
<feature type="domain" description="Protein kinase" evidence="7">
    <location>
        <begin position="560"/>
        <end position="899"/>
    </location>
</feature>
<keyword evidence="1" id="KW-0808">Transferase</keyword>
<dbReference type="Pfam" id="PF00069">
    <property type="entry name" value="Pkinase"/>
    <property type="match status" value="1"/>
</dbReference>
<feature type="compositionally biased region" description="Basic and acidic residues" evidence="6">
    <location>
        <begin position="779"/>
        <end position="800"/>
    </location>
</feature>
<dbReference type="PANTHER" id="PTHR46146">
    <property type="entry name" value="SERINE/THREONINE-PROTEIN KINASE-LIKE PROTEIN CCR4"/>
    <property type="match status" value="1"/>
</dbReference>
<dbReference type="GO" id="GO:0007166">
    <property type="term" value="P:cell surface receptor signaling pathway"/>
    <property type="evidence" value="ECO:0007669"/>
    <property type="project" value="InterPro"/>
</dbReference>
<evidence type="ECO:0000313" key="9">
    <source>
        <dbReference type="Proteomes" id="UP000026960"/>
    </source>
</evidence>
<dbReference type="PaxDb" id="65489-OBART11G22050.1"/>
<feature type="region of interest" description="Disordered" evidence="6">
    <location>
        <begin position="774"/>
        <end position="818"/>
    </location>
</feature>
<dbReference type="GO" id="GO:0005524">
    <property type="term" value="F:ATP binding"/>
    <property type="evidence" value="ECO:0007669"/>
    <property type="project" value="UniProtKB-UniRule"/>
</dbReference>
<keyword evidence="2 5" id="KW-0547">Nucleotide-binding</keyword>
<evidence type="ECO:0000256" key="3">
    <source>
        <dbReference type="ARBA" id="ARBA00022777"/>
    </source>
</evidence>
<feature type="binding site" evidence="5">
    <location>
        <position position="588"/>
    </location>
    <ligand>
        <name>ATP</name>
        <dbReference type="ChEBI" id="CHEBI:30616"/>
    </ligand>
</feature>